<dbReference type="OrthoDB" id="6378257at2759"/>
<accession>A0A5N5SWQ2</accession>
<dbReference type="AlphaFoldDB" id="A0A5N5SWQ2"/>
<keyword evidence="1 3" id="KW-0732">Signal</keyword>
<feature type="signal peptide" evidence="3">
    <location>
        <begin position="1"/>
        <end position="15"/>
    </location>
</feature>
<dbReference type="InterPro" id="IPR004145">
    <property type="entry name" value="DUF243"/>
</dbReference>
<feature type="domain" description="DUF243" evidence="4">
    <location>
        <begin position="107"/>
        <end position="202"/>
    </location>
</feature>
<dbReference type="PANTHER" id="PTHR31927">
    <property type="entry name" value="FI07246P-RELATED-RELATED"/>
    <property type="match status" value="1"/>
</dbReference>
<evidence type="ECO:0000313" key="5">
    <source>
        <dbReference type="EMBL" id="KAB7498644.1"/>
    </source>
</evidence>
<evidence type="ECO:0000259" key="4">
    <source>
        <dbReference type="SMART" id="SM00690"/>
    </source>
</evidence>
<dbReference type="GO" id="GO:0062129">
    <property type="term" value="C:chitin-based extracellular matrix"/>
    <property type="evidence" value="ECO:0007669"/>
    <property type="project" value="TreeGrafter"/>
</dbReference>
<evidence type="ECO:0000256" key="2">
    <source>
        <dbReference type="SAM" id="MobiDB-lite"/>
    </source>
</evidence>
<keyword evidence="6" id="KW-1185">Reference proteome</keyword>
<dbReference type="PANTHER" id="PTHR31927:SF13">
    <property type="entry name" value="TWEEDLEBETA"/>
    <property type="match status" value="1"/>
</dbReference>
<feature type="region of interest" description="Disordered" evidence="2">
    <location>
        <begin position="228"/>
        <end position="247"/>
    </location>
</feature>
<dbReference type="SMART" id="SM00690">
    <property type="entry name" value="DM5"/>
    <property type="match status" value="1"/>
</dbReference>
<dbReference type="PROSITE" id="PS00306">
    <property type="entry name" value="CASEIN_ALPHA_BETA"/>
    <property type="match status" value="1"/>
</dbReference>
<evidence type="ECO:0000256" key="1">
    <source>
        <dbReference type="ARBA" id="ARBA00022729"/>
    </source>
</evidence>
<reference evidence="5 6" key="1">
    <citation type="journal article" date="2019" name="PLoS Biol.">
        <title>Sex chromosomes control vertical transmission of feminizing Wolbachia symbionts in an isopod.</title>
        <authorList>
            <person name="Becking T."/>
            <person name="Chebbi M.A."/>
            <person name="Giraud I."/>
            <person name="Moumen B."/>
            <person name="Laverre T."/>
            <person name="Caubet Y."/>
            <person name="Peccoud J."/>
            <person name="Gilbert C."/>
            <person name="Cordaux R."/>
        </authorList>
    </citation>
    <scope>NUCLEOTIDE SEQUENCE [LARGE SCALE GENOMIC DNA]</scope>
    <source>
        <strain evidence="5">ANa2</strain>
        <tissue evidence="5">Whole body excluding digestive tract and cuticle</tissue>
    </source>
</reference>
<feature type="chain" id="PRO_5024395074" description="DUF243 domain-containing protein" evidence="3">
    <location>
        <begin position="16"/>
        <end position="378"/>
    </location>
</feature>
<dbReference type="EMBL" id="SEYY01019116">
    <property type="protein sequence ID" value="KAB7498644.1"/>
    <property type="molecule type" value="Genomic_DNA"/>
</dbReference>
<dbReference type="GO" id="GO:0008010">
    <property type="term" value="F:structural constituent of chitin-based larval cuticle"/>
    <property type="evidence" value="ECO:0007669"/>
    <property type="project" value="TreeGrafter"/>
</dbReference>
<gene>
    <name evidence="5" type="ORF">Anas_02825</name>
</gene>
<dbReference type="Proteomes" id="UP000326759">
    <property type="component" value="Unassembled WGS sequence"/>
</dbReference>
<evidence type="ECO:0000313" key="6">
    <source>
        <dbReference type="Proteomes" id="UP000326759"/>
    </source>
</evidence>
<dbReference type="GO" id="GO:0040003">
    <property type="term" value="P:chitin-based cuticle development"/>
    <property type="evidence" value="ECO:0007669"/>
    <property type="project" value="TreeGrafter"/>
</dbReference>
<feature type="region of interest" description="Disordered" evidence="2">
    <location>
        <begin position="82"/>
        <end position="103"/>
    </location>
</feature>
<comment type="caution">
    <text evidence="5">The sequence shown here is derived from an EMBL/GenBank/DDBJ whole genome shotgun (WGS) entry which is preliminary data.</text>
</comment>
<protein>
    <recommendedName>
        <fullName evidence="4">DUF243 domain-containing protein</fullName>
    </recommendedName>
</protein>
<proteinExistence type="predicted"/>
<dbReference type="Pfam" id="PF03103">
    <property type="entry name" value="DUF243"/>
    <property type="match status" value="1"/>
</dbReference>
<evidence type="ECO:0000256" key="3">
    <source>
        <dbReference type="SAM" id="SignalP"/>
    </source>
</evidence>
<sequence>MHFKILFCLLASALAAPPQFQGYSLPSPGSGSGGFRADGGSSGGFSGGSSGGFSGGSSGGFSGGSSGGFSGGSSGGFSGGSSGGFSGGSSACGDSQVQGADGSCVEPEVTRNIFVFQAPEQTSNRQIDNPATPKPKLNYNIVFVRTPEGPEGYEPVVIPPAQQKTIVYVLSKDEEETGPQVIQMPDIQPHAPEVFYINYREGDNPQLPIGVDLQTALAQAITEQGQQILGGGGGSGGSFSGGSSGGFISGGGSGGSFSGGSGGFISGGGSGGSFAGGDSGFISGGGSGGAIAGGDSGFNGGGSGGSCPGCNGGGIRNNYAPPNPNPPPNVYGQPNQGIFTGFNGPYRNPNIPIGNIYVPQYPIQFPIGSYMFYSYRAL</sequence>
<feature type="region of interest" description="Disordered" evidence="2">
    <location>
        <begin position="31"/>
        <end position="50"/>
    </location>
</feature>
<name>A0A5N5SWQ2_9CRUS</name>
<dbReference type="InterPro" id="IPR031305">
    <property type="entry name" value="Casein_CS"/>
</dbReference>
<organism evidence="5 6">
    <name type="scientific">Armadillidium nasatum</name>
    <dbReference type="NCBI Taxonomy" id="96803"/>
    <lineage>
        <taxon>Eukaryota</taxon>
        <taxon>Metazoa</taxon>
        <taxon>Ecdysozoa</taxon>
        <taxon>Arthropoda</taxon>
        <taxon>Crustacea</taxon>
        <taxon>Multicrustacea</taxon>
        <taxon>Malacostraca</taxon>
        <taxon>Eumalacostraca</taxon>
        <taxon>Peracarida</taxon>
        <taxon>Isopoda</taxon>
        <taxon>Oniscidea</taxon>
        <taxon>Crinocheta</taxon>
        <taxon>Armadillidiidae</taxon>
        <taxon>Armadillidium</taxon>
    </lineage>
</organism>